<feature type="compositionally biased region" description="Low complexity" evidence="3">
    <location>
        <begin position="129"/>
        <end position="164"/>
    </location>
</feature>
<feature type="compositionally biased region" description="Basic and acidic residues" evidence="3">
    <location>
        <begin position="60"/>
        <end position="72"/>
    </location>
</feature>
<accession>A0A2T4C680</accession>
<dbReference type="CDD" id="cd00067">
    <property type="entry name" value="GAL4"/>
    <property type="match status" value="1"/>
</dbReference>
<keyword evidence="2" id="KW-0539">Nucleus</keyword>
<dbReference type="Proteomes" id="UP000240760">
    <property type="component" value="Unassembled WGS sequence"/>
</dbReference>
<name>A0A2T4C680_TRILO</name>
<proteinExistence type="predicted"/>
<feature type="domain" description="Zn(2)-C6 fungal-type" evidence="4">
    <location>
        <begin position="8"/>
        <end position="41"/>
    </location>
</feature>
<dbReference type="InterPro" id="IPR001138">
    <property type="entry name" value="Zn2Cys6_DnaBD"/>
</dbReference>
<evidence type="ECO:0000313" key="5">
    <source>
        <dbReference type="EMBL" id="PTB77028.1"/>
    </source>
</evidence>
<reference evidence="5 6" key="1">
    <citation type="submission" date="2016-07" db="EMBL/GenBank/DDBJ databases">
        <title>Multiple horizontal gene transfer events from other fungi enriched the ability of initially mycotrophic Trichoderma (Ascomycota) to feed on dead plant biomass.</title>
        <authorList>
            <consortium name="DOE Joint Genome Institute"/>
            <person name="Aerts A."/>
            <person name="Atanasova L."/>
            <person name="Chenthamara K."/>
            <person name="Zhang J."/>
            <person name="Grujic M."/>
            <person name="Henrissat B."/>
            <person name="Kuo A."/>
            <person name="Salamov A."/>
            <person name="Lipzen A."/>
            <person name="Labutti K."/>
            <person name="Barry K."/>
            <person name="Miao Y."/>
            <person name="Rahimi M.J."/>
            <person name="Shen Q."/>
            <person name="Grigoriev I.V."/>
            <person name="Kubicek C.P."/>
            <person name="Druzhinina I.S."/>
        </authorList>
    </citation>
    <scope>NUCLEOTIDE SEQUENCE [LARGE SCALE GENOMIC DNA]</scope>
    <source>
        <strain evidence="5 6">ATCC 18648</strain>
    </source>
</reference>
<feature type="compositionally biased region" description="Low complexity" evidence="3">
    <location>
        <begin position="76"/>
        <end position="94"/>
    </location>
</feature>
<keyword evidence="6" id="KW-1185">Reference proteome</keyword>
<dbReference type="Gene3D" id="4.10.240.10">
    <property type="entry name" value="Zn(2)-C6 fungal-type DNA-binding domain"/>
    <property type="match status" value="1"/>
</dbReference>
<feature type="region of interest" description="Disordered" evidence="3">
    <location>
        <begin position="41"/>
        <end position="211"/>
    </location>
</feature>
<evidence type="ECO:0000256" key="1">
    <source>
        <dbReference type="ARBA" id="ARBA00004123"/>
    </source>
</evidence>
<dbReference type="SUPFAM" id="SSF57701">
    <property type="entry name" value="Zn2/Cys6 DNA-binding domain"/>
    <property type="match status" value="1"/>
</dbReference>
<evidence type="ECO:0000256" key="2">
    <source>
        <dbReference type="ARBA" id="ARBA00023242"/>
    </source>
</evidence>
<dbReference type="InterPro" id="IPR036864">
    <property type="entry name" value="Zn2-C6_fun-type_DNA-bd_sf"/>
</dbReference>
<dbReference type="EMBL" id="KZ679131">
    <property type="protein sequence ID" value="PTB77028.1"/>
    <property type="molecule type" value="Genomic_DNA"/>
</dbReference>
<gene>
    <name evidence="5" type="ORF">M440DRAFT_309666</name>
</gene>
<evidence type="ECO:0000256" key="3">
    <source>
        <dbReference type="SAM" id="MobiDB-lite"/>
    </source>
</evidence>
<dbReference type="OrthoDB" id="5386330at2759"/>
<evidence type="ECO:0000313" key="6">
    <source>
        <dbReference type="Proteomes" id="UP000240760"/>
    </source>
</evidence>
<dbReference type="AlphaFoldDB" id="A0A2T4C680"/>
<dbReference type="GO" id="GO:0000981">
    <property type="term" value="F:DNA-binding transcription factor activity, RNA polymerase II-specific"/>
    <property type="evidence" value="ECO:0007669"/>
    <property type="project" value="InterPro"/>
</dbReference>
<evidence type="ECO:0000259" key="4">
    <source>
        <dbReference type="Pfam" id="PF00172"/>
    </source>
</evidence>
<sequence length="650" mass="70679">MTSKRPQCWECQRRGSPCDGKVPVCGNCSAAGMVCPGYSNARPLTWLPTGKVSRLQKPKINKDKDKDKDKGRGHGAKPAAAAGGRRQQQQARPGPGSGLGATGRSLSSSAPERGTSGTRRRRRREEVGTDSSGVNNDIINNNSDIESTTTNTVTNSTASSSGSDRGSDAGIFSDASPGDSTSLVAATSQTIVRSDQSHREDDNSSGDVFSEGNEHMATTSLQVVASRQLQQWGSTNSSRQMQVSVPPDLRPEQWDFVDAIQYYNNLLLPKLRARQIVQNPAWGGELNGKALQSLTAANRHCILAIAVGYRIMCVSIIHGLDLEPSTSGPASHLWLEFYRHMGKSIRALNDEIQRSGNVFNIFSSMAHLMSAEVLVSNSLSWRLHADGYLMLIKHCGGLRKLMNTSATPLLMQSFVIGITVFNTTSPSHAQLVDACNFDVDDVMALYEIGSSPLFYCPAPLFREIFLINRLRLEGASTTLSSSEPLSEHSTSSSCHVLERIDAYSVPPIPQTPGIDDQKAQNLLFVSLLFKSAVAVFASLTLPCTSRCPSHKPCARVHEAHRANLFHLLDTTSEFLPLLDHILWPVVVAGTAAATGSVEDRMLVEMYLLNGARDPFTGGCTGSALATMRRFWGSGRTRWDECFDQPHAWMI</sequence>
<organism evidence="5 6">
    <name type="scientific">Trichoderma longibrachiatum ATCC 18648</name>
    <dbReference type="NCBI Taxonomy" id="983965"/>
    <lineage>
        <taxon>Eukaryota</taxon>
        <taxon>Fungi</taxon>
        <taxon>Dikarya</taxon>
        <taxon>Ascomycota</taxon>
        <taxon>Pezizomycotina</taxon>
        <taxon>Sordariomycetes</taxon>
        <taxon>Hypocreomycetidae</taxon>
        <taxon>Hypocreales</taxon>
        <taxon>Hypocreaceae</taxon>
        <taxon>Trichoderma</taxon>
    </lineage>
</organism>
<dbReference type="Pfam" id="PF00172">
    <property type="entry name" value="Zn_clus"/>
    <property type="match status" value="1"/>
</dbReference>
<dbReference type="PANTHER" id="PTHR37534:SF46">
    <property type="entry name" value="ZN(II)2CYS6 TRANSCRIPTION FACTOR (EUROFUNG)"/>
    <property type="match status" value="1"/>
</dbReference>
<protein>
    <recommendedName>
        <fullName evidence="4">Zn(2)-C6 fungal-type domain-containing protein</fullName>
    </recommendedName>
</protein>
<feature type="compositionally biased region" description="Polar residues" evidence="3">
    <location>
        <begin position="178"/>
        <end position="194"/>
    </location>
</feature>
<comment type="subcellular location">
    <subcellularLocation>
        <location evidence="1">Nucleus</location>
    </subcellularLocation>
</comment>
<dbReference type="GO" id="GO:0008270">
    <property type="term" value="F:zinc ion binding"/>
    <property type="evidence" value="ECO:0007669"/>
    <property type="project" value="InterPro"/>
</dbReference>
<dbReference type="Pfam" id="PF11951">
    <property type="entry name" value="Fungal_trans_2"/>
    <property type="match status" value="1"/>
</dbReference>
<dbReference type="InterPro" id="IPR021858">
    <property type="entry name" value="Fun_TF"/>
</dbReference>
<dbReference type="GO" id="GO:0005634">
    <property type="term" value="C:nucleus"/>
    <property type="evidence" value="ECO:0007669"/>
    <property type="project" value="UniProtKB-SubCell"/>
</dbReference>
<dbReference type="PANTHER" id="PTHR37534">
    <property type="entry name" value="TRANSCRIPTIONAL ACTIVATOR PROTEIN UGA3"/>
    <property type="match status" value="1"/>
</dbReference>